<dbReference type="STRING" id="745411.B3C1_10677"/>
<dbReference type="PANTHER" id="PTHR13947:SF37">
    <property type="entry name" value="LD18367P"/>
    <property type="match status" value="1"/>
</dbReference>
<dbReference type="Proteomes" id="UP000006755">
    <property type="component" value="Unassembled WGS sequence"/>
</dbReference>
<evidence type="ECO:0000259" key="2">
    <source>
        <dbReference type="PROSITE" id="PS51186"/>
    </source>
</evidence>
<organism evidence="3 4">
    <name type="scientific">Gallaecimonas xiamenensis 3-C-1</name>
    <dbReference type="NCBI Taxonomy" id="745411"/>
    <lineage>
        <taxon>Bacteria</taxon>
        <taxon>Pseudomonadati</taxon>
        <taxon>Pseudomonadota</taxon>
        <taxon>Gammaproteobacteria</taxon>
        <taxon>Enterobacterales</taxon>
        <taxon>Gallaecimonadaceae</taxon>
        <taxon>Gallaecimonas</taxon>
    </lineage>
</organism>
<comment type="caution">
    <text evidence="3">The sequence shown here is derived from an EMBL/GenBank/DDBJ whole genome shotgun (WGS) entry which is preliminary data.</text>
</comment>
<keyword evidence="1 3" id="KW-0808">Transferase</keyword>
<evidence type="ECO:0000313" key="4">
    <source>
        <dbReference type="Proteomes" id="UP000006755"/>
    </source>
</evidence>
<dbReference type="InterPro" id="IPR050769">
    <property type="entry name" value="NAT_camello-type"/>
</dbReference>
<dbReference type="Gene3D" id="3.40.630.30">
    <property type="match status" value="1"/>
</dbReference>
<dbReference type="InterPro" id="IPR000182">
    <property type="entry name" value="GNAT_dom"/>
</dbReference>
<dbReference type="PANTHER" id="PTHR13947">
    <property type="entry name" value="GNAT FAMILY N-ACETYLTRANSFERASE"/>
    <property type="match status" value="1"/>
</dbReference>
<dbReference type="InterPro" id="IPR016181">
    <property type="entry name" value="Acyl_CoA_acyltransferase"/>
</dbReference>
<name>K2K6P2_9GAMM</name>
<protein>
    <submittedName>
        <fullName evidence="3">IAA acetyltransferase</fullName>
    </submittedName>
</protein>
<reference evidence="3 4" key="1">
    <citation type="journal article" date="2012" name="J. Bacteriol.">
        <title>Genome Sequence of Gallaecimonas xiamenensis Type Strain 3-C-1.</title>
        <authorList>
            <person name="Lai Q."/>
            <person name="Wang L."/>
            <person name="Wang W."/>
            <person name="Shao Z."/>
        </authorList>
    </citation>
    <scope>NUCLEOTIDE SEQUENCE [LARGE SCALE GENOMIC DNA]</scope>
    <source>
        <strain evidence="3 4">3-C-1</strain>
    </source>
</reference>
<feature type="domain" description="N-acetyltransferase" evidence="2">
    <location>
        <begin position="13"/>
        <end position="173"/>
    </location>
</feature>
<proteinExistence type="predicted"/>
<dbReference type="EMBL" id="AMRI01000013">
    <property type="protein sequence ID" value="EKE73075.1"/>
    <property type="molecule type" value="Genomic_DNA"/>
</dbReference>
<evidence type="ECO:0000256" key="1">
    <source>
        <dbReference type="ARBA" id="ARBA00022679"/>
    </source>
</evidence>
<dbReference type="CDD" id="cd04301">
    <property type="entry name" value="NAT_SF"/>
    <property type="match status" value="1"/>
</dbReference>
<gene>
    <name evidence="3" type="ORF">B3C1_10677</name>
</gene>
<evidence type="ECO:0000313" key="3">
    <source>
        <dbReference type="EMBL" id="EKE73075.1"/>
    </source>
</evidence>
<sequence>MLLPGPCLWETALTIIPFSPAHQPGVVALILPIQQQEFGIDINLERQPDLLDIPGFYRQGAGNFWVALDGEEVVGSISVLDIGNGQGALRKMFVHQDHRGSQGQVAKALLDTLLHWCRDQGITEIFLGTTDRFLAAHRFYEKQGFSQLPKAQLPARFPVMAVDSRFYRRLTAAQ</sequence>
<dbReference type="PROSITE" id="PS51186">
    <property type="entry name" value="GNAT"/>
    <property type="match status" value="1"/>
</dbReference>
<dbReference type="SUPFAM" id="SSF55729">
    <property type="entry name" value="Acyl-CoA N-acyltransferases (Nat)"/>
    <property type="match status" value="1"/>
</dbReference>
<dbReference type="GO" id="GO:0008080">
    <property type="term" value="F:N-acetyltransferase activity"/>
    <property type="evidence" value="ECO:0007669"/>
    <property type="project" value="InterPro"/>
</dbReference>
<dbReference type="Pfam" id="PF00583">
    <property type="entry name" value="Acetyltransf_1"/>
    <property type="match status" value="1"/>
</dbReference>
<accession>K2K6P2</accession>
<dbReference type="eggNOG" id="COG0456">
    <property type="taxonomic scope" value="Bacteria"/>
</dbReference>
<keyword evidence="4" id="KW-1185">Reference proteome</keyword>
<dbReference type="AlphaFoldDB" id="K2K6P2"/>